<proteinExistence type="predicted"/>
<name>A0A1H3YRI9_9RHOB</name>
<dbReference type="AlphaFoldDB" id="A0A1H3YRI9"/>
<dbReference type="Proteomes" id="UP000198703">
    <property type="component" value="Unassembled WGS sequence"/>
</dbReference>
<dbReference type="InterPro" id="IPR007407">
    <property type="entry name" value="DUF459"/>
</dbReference>
<dbReference type="STRING" id="89524.SAMN05444370_103201"/>
<reference evidence="1 2" key="1">
    <citation type="submission" date="2016-10" db="EMBL/GenBank/DDBJ databases">
        <authorList>
            <person name="de Groot N.N."/>
        </authorList>
    </citation>
    <scope>NUCLEOTIDE SEQUENCE [LARGE SCALE GENOMIC DNA]</scope>
    <source>
        <strain evidence="1 2">DSM 15345</strain>
    </source>
</reference>
<gene>
    <name evidence="1" type="ORF">SAMN05444370_103201</name>
</gene>
<dbReference type="EMBL" id="FNQM01000003">
    <property type="protein sequence ID" value="SEA13708.1"/>
    <property type="molecule type" value="Genomic_DNA"/>
</dbReference>
<dbReference type="PANTHER" id="PTHR30383">
    <property type="entry name" value="THIOESTERASE 1/PROTEASE 1/LYSOPHOSPHOLIPASE L1"/>
    <property type="match status" value="1"/>
</dbReference>
<dbReference type="SUPFAM" id="SSF52266">
    <property type="entry name" value="SGNH hydrolase"/>
    <property type="match status" value="1"/>
</dbReference>
<accession>A0A1H3YRI9</accession>
<evidence type="ECO:0000313" key="1">
    <source>
        <dbReference type="EMBL" id="SEA13708.1"/>
    </source>
</evidence>
<evidence type="ECO:0008006" key="3">
    <source>
        <dbReference type="Google" id="ProtNLM"/>
    </source>
</evidence>
<evidence type="ECO:0000313" key="2">
    <source>
        <dbReference type="Proteomes" id="UP000198703"/>
    </source>
</evidence>
<sequence length="280" mass="30723">MKAIVRMNRIGRGERAAGGSPAGRVWTRPFRAALVRRGRASAGRRWRALAWSLAAAAALAVAAPQGAYAAQATSIAVIGDSIARHYCRGITRHLRGDDRFRVSCWVHPSSGLTRDDFLDWEATLGDYLERDRVDVAVVSFGANDAQRMLLPDRVLAFDDDAWAAEYETRVDAMLTKLKEHGARVVWVGLPIPRSDSFARKLARLNAIYEARALANGAAFHPLWEATQDASGRYATALPDAKGRMRVAREEDGVHFTREGEILIACKLMVDIPGATRPDGC</sequence>
<organism evidence="1 2">
    <name type="scientific">Rubrimonas cliftonensis</name>
    <dbReference type="NCBI Taxonomy" id="89524"/>
    <lineage>
        <taxon>Bacteria</taxon>
        <taxon>Pseudomonadati</taxon>
        <taxon>Pseudomonadota</taxon>
        <taxon>Alphaproteobacteria</taxon>
        <taxon>Rhodobacterales</taxon>
        <taxon>Paracoccaceae</taxon>
        <taxon>Rubrimonas</taxon>
    </lineage>
</organism>
<dbReference type="Pfam" id="PF04311">
    <property type="entry name" value="DUF459"/>
    <property type="match status" value="1"/>
</dbReference>
<dbReference type="InterPro" id="IPR036514">
    <property type="entry name" value="SGNH_hydro_sf"/>
</dbReference>
<dbReference type="InterPro" id="IPR051532">
    <property type="entry name" value="Ester_Hydrolysis_Enzymes"/>
</dbReference>
<dbReference type="RefSeq" id="WP_175478784.1">
    <property type="nucleotide sequence ID" value="NZ_FNQM01000003.1"/>
</dbReference>
<dbReference type="GO" id="GO:0004622">
    <property type="term" value="F:phosphatidylcholine lysophospholipase activity"/>
    <property type="evidence" value="ECO:0007669"/>
    <property type="project" value="TreeGrafter"/>
</dbReference>
<protein>
    <recommendedName>
        <fullName evidence="3">SGNH hydrolase-type esterase domain-containing protein</fullName>
    </recommendedName>
</protein>
<dbReference type="Gene3D" id="3.40.50.1110">
    <property type="entry name" value="SGNH hydrolase"/>
    <property type="match status" value="1"/>
</dbReference>
<keyword evidence="2" id="KW-1185">Reference proteome</keyword>
<dbReference type="PANTHER" id="PTHR30383:SF24">
    <property type="entry name" value="THIOESTERASE 1_PROTEASE 1_LYSOPHOSPHOLIPASE L1"/>
    <property type="match status" value="1"/>
</dbReference>